<dbReference type="AlphaFoldDB" id="A0A4Y8Q6J1"/>
<evidence type="ECO:0000313" key="3">
    <source>
        <dbReference type="EMBL" id="TFE89293.1"/>
    </source>
</evidence>
<accession>A0A4Y8Q6J1</accession>
<evidence type="ECO:0000259" key="2">
    <source>
        <dbReference type="Pfam" id="PF07833"/>
    </source>
</evidence>
<sequence>MFRKALAVSAAAAVALTGLSFTKADAAPGSDLRMVPVIVNGQKVKFPDTEPYINTDGRTMVPVRFVSEKLGANVAWEADTKTAVITYGSKSIRMPIGSRTVTVDGKATELDTAAEFTDGRTMVPLRFVSEVLASKVEWDDEAHSVKVTDAQYQAKIDAGEVALDPWGREYSKNWDADWMKLTDLEGTGFYEFYGTTQSRNFIETAASQYDYKFLADAWGSKIRNWYAAQLNVDYRTINEDVFVKAFMDNANGAVQQWYEKAQMTEGLKKYVAWVKENKVIAKGYADPELSTVYRGGDMNWVPTHFKFMILSAEDTAQTFLDNWEVSPAADSFKLQKGVWYEGYSSISMNTNVANSIYGTSYGIRHPENMFRSGEYFYNIVTSK</sequence>
<dbReference type="Gene3D" id="3.30.457.10">
    <property type="entry name" value="Copper amine oxidase-like, N-terminal domain"/>
    <property type="match status" value="1"/>
</dbReference>
<feature type="domain" description="Copper amine oxidase-like N-terminal" evidence="2">
    <location>
        <begin position="39"/>
        <end position="146"/>
    </location>
</feature>
<gene>
    <name evidence="3" type="ORF">B5M42_07490</name>
</gene>
<keyword evidence="1" id="KW-0732">Signal</keyword>
<feature type="chain" id="PRO_5021404526" description="Copper amine oxidase-like N-terminal domain-containing protein" evidence="1">
    <location>
        <begin position="27"/>
        <end position="383"/>
    </location>
</feature>
<comment type="caution">
    <text evidence="3">The sequence shown here is derived from an EMBL/GenBank/DDBJ whole genome shotgun (WGS) entry which is preliminary data.</text>
</comment>
<reference evidence="3 4" key="1">
    <citation type="submission" date="2017-03" db="EMBL/GenBank/DDBJ databases">
        <title>Isolation of Levoglucosan Utilizing Bacteria.</title>
        <authorList>
            <person name="Arya A.S."/>
        </authorList>
    </citation>
    <scope>NUCLEOTIDE SEQUENCE [LARGE SCALE GENOMIC DNA]</scope>
    <source>
        <strain evidence="3 4">MEC069</strain>
    </source>
</reference>
<dbReference type="InterPro" id="IPR012854">
    <property type="entry name" value="Cu_amine_oxidase-like_N"/>
</dbReference>
<organism evidence="3 4">
    <name type="scientific">Paenibacillus athensensis</name>
    <dbReference type="NCBI Taxonomy" id="1967502"/>
    <lineage>
        <taxon>Bacteria</taxon>
        <taxon>Bacillati</taxon>
        <taxon>Bacillota</taxon>
        <taxon>Bacilli</taxon>
        <taxon>Bacillales</taxon>
        <taxon>Paenibacillaceae</taxon>
        <taxon>Paenibacillus</taxon>
    </lineage>
</organism>
<dbReference type="OrthoDB" id="2020910at2"/>
<dbReference type="SUPFAM" id="SSF55383">
    <property type="entry name" value="Copper amine oxidase, domain N"/>
    <property type="match status" value="1"/>
</dbReference>
<evidence type="ECO:0000313" key="4">
    <source>
        <dbReference type="Proteomes" id="UP000298246"/>
    </source>
</evidence>
<evidence type="ECO:0000256" key="1">
    <source>
        <dbReference type="SAM" id="SignalP"/>
    </source>
</evidence>
<dbReference type="EMBL" id="MYFO01000007">
    <property type="protein sequence ID" value="TFE89293.1"/>
    <property type="molecule type" value="Genomic_DNA"/>
</dbReference>
<proteinExistence type="predicted"/>
<dbReference type="RefSeq" id="WP_134751343.1">
    <property type="nucleotide sequence ID" value="NZ_MYFO02000005.1"/>
</dbReference>
<name>A0A4Y8Q6J1_9BACL</name>
<dbReference type="InterPro" id="IPR036582">
    <property type="entry name" value="Mao_N_sf"/>
</dbReference>
<dbReference type="Pfam" id="PF07833">
    <property type="entry name" value="Cu_amine_oxidN1"/>
    <property type="match status" value="1"/>
</dbReference>
<protein>
    <recommendedName>
        <fullName evidence="2">Copper amine oxidase-like N-terminal domain-containing protein</fullName>
    </recommendedName>
</protein>
<feature type="signal peptide" evidence="1">
    <location>
        <begin position="1"/>
        <end position="26"/>
    </location>
</feature>
<dbReference type="Proteomes" id="UP000298246">
    <property type="component" value="Unassembled WGS sequence"/>
</dbReference>
<keyword evidence="4" id="KW-1185">Reference proteome</keyword>